<feature type="region of interest" description="Disordered" evidence="1">
    <location>
        <begin position="175"/>
        <end position="215"/>
    </location>
</feature>
<reference evidence="2" key="1">
    <citation type="submission" date="2021-05" db="EMBL/GenBank/DDBJ databases">
        <authorList>
            <person name="Stam R."/>
        </authorList>
    </citation>
    <scope>NUCLEOTIDE SEQUENCE</scope>
    <source>
        <strain evidence="2">CS162</strain>
    </source>
</reference>
<evidence type="ECO:0000313" key="2">
    <source>
        <dbReference type="EMBL" id="CAG5185902.1"/>
    </source>
</evidence>
<evidence type="ECO:0000313" key="3">
    <source>
        <dbReference type="Proteomes" id="UP000676310"/>
    </source>
</evidence>
<dbReference type="AlphaFoldDB" id="A0A8J2IFM4"/>
<sequence>MVALPTLRPQHDMPASPKYSAADTFLAAIDAEVNVTDNTQTVSTLHPHGVVLSLDPLFGNDDYDQTHLSPSQGHDHMAAPTDGGSVWYCSNCRDGPLGDWQNVCTACSHVKGHPLPPSFWWNESTICNEYYLRAEYVTENASFTLNPVVVHQLRFSPSVPEQGLLPTTALVPAPPIRFERKSRPSTPEPSKERRAPLKRLKTGLRGGSKEEEASSTSLLVLSAPSQYRVGATSKIKLSLQATLSDGDTQPAPVYLRGIRAQAIAHINFRIPLASAPNEE</sequence>
<keyword evidence="3" id="KW-1185">Reference proteome</keyword>
<evidence type="ECO:0000256" key="1">
    <source>
        <dbReference type="SAM" id="MobiDB-lite"/>
    </source>
</evidence>
<dbReference type="GeneID" id="67011704"/>
<proteinExistence type="predicted"/>
<dbReference type="OrthoDB" id="2333384at2759"/>
<gene>
    <name evidence="2" type="ORF">ALTATR162_LOCUS11432</name>
</gene>
<dbReference type="EMBL" id="CAJRGZ010000030">
    <property type="protein sequence ID" value="CAG5185902.1"/>
    <property type="molecule type" value="Genomic_DNA"/>
</dbReference>
<comment type="caution">
    <text evidence="2">The sequence shown here is derived from an EMBL/GenBank/DDBJ whole genome shotgun (WGS) entry which is preliminary data.</text>
</comment>
<dbReference type="Proteomes" id="UP000676310">
    <property type="component" value="Unassembled WGS sequence"/>
</dbReference>
<dbReference type="RefSeq" id="XP_043175009.1">
    <property type="nucleotide sequence ID" value="XM_043319074.1"/>
</dbReference>
<accession>A0A8J2IFM4</accession>
<organism evidence="2 3">
    <name type="scientific">Alternaria atra</name>
    <dbReference type="NCBI Taxonomy" id="119953"/>
    <lineage>
        <taxon>Eukaryota</taxon>
        <taxon>Fungi</taxon>
        <taxon>Dikarya</taxon>
        <taxon>Ascomycota</taxon>
        <taxon>Pezizomycotina</taxon>
        <taxon>Dothideomycetes</taxon>
        <taxon>Pleosporomycetidae</taxon>
        <taxon>Pleosporales</taxon>
        <taxon>Pleosporineae</taxon>
        <taxon>Pleosporaceae</taxon>
        <taxon>Alternaria</taxon>
        <taxon>Alternaria sect. Ulocladioides</taxon>
    </lineage>
</organism>
<protein>
    <submittedName>
        <fullName evidence="2">Uncharacterized protein</fullName>
    </submittedName>
</protein>
<name>A0A8J2IFM4_9PLEO</name>